<evidence type="ECO:0000313" key="2">
    <source>
        <dbReference type="Proteomes" id="UP000085678"/>
    </source>
</evidence>
<accession>A0A1S3H8D6</accession>
<keyword evidence="2" id="KW-1185">Reference proteome</keyword>
<dbReference type="InParanoid" id="A0A1S3H8D6"/>
<feature type="region of interest" description="Disordered" evidence="1">
    <location>
        <begin position="115"/>
        <end position="151"/>
    </location>
</feature>
<name>A0A1S3H8D6_LINAN</name>
<dbReference type="RefSeq" id="XP_013381384.1">
    <property type="nucleotide sequence ID" value="XM_013525930.2"/>
</dbReference>
<dbReference type="KEGG" id="lak:106152380"/>
<dbReference type="OMA" id="NIRHVET"/>
<feature type="compositionally biased region" description="Polar residues" evidence="1">
    <location>
        <begin position="139"/>
        <end position="148"/>
    </location>
</feature>
<evidence type="ECO:0000256" key="1">
    <source>
        <dbReference type="SAM" id="MobiDB-lite"/>
    </source>
</evidence>
<sequence>MKKQNIALERELNEMKETLRLQEMMKQYVTTRDAQMQTDPPKSLYSGIYTQPKKPAVTVTSEAEKTNKLLTMHNGLMKRYEKEMKTNIRHVETITSLNIKVTELEQKLKQAEDKIHRLERDKGSSSRLSRRSRSRSGSPKQSATSLQRELTRVKRERDKLLKIKQKLTEELKGLDHSFFEEIEDLKYTLQESTKLNKQYEKSLRTLCSRFGVPYPHPEKRCKTQT</sequence>
<dbReference type="OrthoDB" id="9986859at2759"/>
<reference evidence="3" key="1">
    <citation type="submission" date="2025-08" db="UniProtKB">
        <authorList>
            <consortium name="RefSeq"/>
        </authorList>
    </citation>
    <scope>IDENTIFICATION</scope>
    <source>
        <tissue evidence="3">Gonads</tissue>
    </source>
</reference>
<dbReference type="Proteomes" id="UP000085678">
    <property type="component" value="Unplaced"/>
</dbReference>
<feature type="compositionally biased region" description="Basic and acidic residues" evidence="1">
    <location>
        <begin position="115"/>
        <end position="124"/>
    </location>
</feature>
<dbReference type="GeneID" id="106152380"/>
<protein>
    <submittedName>
        <fullName evidence="3">Centrosomal protein of 290 kDa</fullName>
    </submittedName>
</protein>
<gene>
    <name evidence="3" type="primary">LOC106152380</name>
</gene>
<dbReference type="AlphaFoldDB" id="A0A1S3H8D6"/>
<evidence type="ECO:0000313" key="3">
    <source>
        <dbReference type="RefSeq" id="XP_013381384.1"/>
    </source>
</evidence>
<organism evidence="2 3">
    <name type="scientific">Lingula anatina</name>
    <name type="common">Brachiopod</name>
    <name type="synonym">Lingula unguis</name>
    <dbReference type="NCBI Taxonomy" id="7574"/>
    <lineage>
        <taxon>Eukaryota</taxon>
        <taxon>Metazoa</taxon>
        <taxon>Spiralia</taxon>
        <taxon>Lophotrochozoa</taxon>
        <taxon>Brachiopoda</taxon>
        <taxon>Linguliformea</taxon>
        <taxon>Lingulata</taxon>
        <taxon>Lingulida</taxon>
        <taxon>Linguloidea</taxon>
        <taxon>Lingulidae</taxon>
        <taxon>Lingula</taxon>
    </lineage>
</organism>
<proteinExistence type="predicted"/>